<dbReference type="InterPro" id="IPR036465">
    <property type="entry name" value="vWFA_dom_sf"/>
</dbReference>
<proteinExistence type="predicted"/>
<dbReference type="Proteomes" id="UP000321408">
    <property type="component" value="Chromosome"/>
</dbReference>
<dbReference type="KEGG" id="psyt:DSAG12_02457"/>
<keyword evidence="3" id="KW-1185">Reference proteome</keyword>
<dbReference type="SUPFAM" id="SSF53300">
    <property type="entry name" value="vWA-like"/>
    <property type="match status" value="1"/>
</dbReference>
<name>A0A5B9DCL7_9ARCH</name>
<dbReference type="Pfam" id="PF00092">
    <property type="entry name" value="VWA"/>
    <property type="match status" value="1"/>
</dbReference>
<sequence>MSEKIPYIGINQSVNCVPPTDTLSMSLDIKILPERTTDSKPYWGVWLLDVSGSMAGSRIKKAKESLIEQVKSLPLETGFNLVIFESTLKTIIRNETITIKSRQKIIDHIKKIRASGGTALFDALKHGIKVMKNYNGNLTKKIILITDGEPGDVTVELGNKDDKNYEKYFMLAREALEYRASIDTVGALGDHNVYLLYEIAKQSTGKYIFAENADELKTKMVIASDQATKIVFSSPSITIIPVMGQIEVDDAVQYKPTVIRMPFEKIRGKFKEYRYKTWLRAFEAGDTYQILLKLRQNLDGDKLKLEENNELLKIQFDFDKGMQATKEIGVNFSNDSSNHRINPQINKQYANLFSQAEEITEQTIKNDASATQRIQGDETKKISD</sequence>
<evidence type="ECO:0000313" key="2">
    <source>
        <dbReference type="EMBL" id="QEE16627.1"/>
    </source>
</evidence>
<dbReference type="PROSITE" id="PS50234">
    <property type="entry name" value="VWFA"/>
    <property type="match status" value="1"/>
</dbReference>
<dbReference type="Gene3D" id="3.40.50.410">
    <property type="entry name" value="von Willebrand factor, type A domain"/>
    <property type="match status" value="1"/>
</dbReference>
<dbReference type="OrthoDB" id="33260at2157"/>
<evidence type="ECO:0000313" key="3">
    <source>
        <dbReference type="Proteomes" id="UP000321408"/>
    </source>
</evidence>
<dbReference type="AlphaFoldDB" id="A0A5B9DCL7"/>
<dbReference type="GeneID" id="41330442"/>
<dbReference type="PANTHER" id="PTHR45737:SF6">
    <property type="entry name" value="VON WILLEBRAND FACTOR A DOMAIN-CONTAINING PROTEIN 5A"/>
    <property type="match status" value="1"/>
</dbReference>
<dbReference type="PANTHER" id="PTHR45737">
    <property type="entry name" value="VON WILLEBRAND FACTOR A DOMAIN-CONTAINING PROTEIN 5A"/>
    <property type="match status" value="1"/>
</dbReference>
<organism evidence="2 3">
    <name type="scientific">Promethearchaeum syntrophicum</name>
    <dbReference type="NCBI Taxonomy" id="2594042"/>
    <lineage>
        <taxon>Archaea</taxon>
        <taxon>Promethearchaeati</taxon>
        <taxon>Promethearchaeota</taxon>
        <taxon>Promethearchaeia</taxon>
        <taxon>Promethearchaeales</taxon>
        <taxon>Promethearchaeaceae</taxon>
        <taxon>Promethearchaeum</taxon>
    </lineage>
</organism>
<evidence type="ECO:0000259" key="1">
    <source>
        <dbReference type="PROSITE" id="PS50234"/>
    </source>
</evidence>
<protein>
    <submittedName>
        <fullName evidence="2">VWA domain-containing protein</fullName>
    </submittedName>
</protein>
<dbReference type="InterPro" id="IPR002035">
    <property type="entry name" value="VWF_A"/>
</dbReference>
<gene>
    <name evidence="2" type="ORF">DSAG12_02457</name>
</gene>
<dbReference type="SMART" id="SM00327">
    <property type="entry name" value="VWA"/>
    <property type="match status" value="1"/>
</dbReference>
<dbReference type="RefSeq" id="WP_147663515.1">
    <property type="nucleotide sequence ID" value="NZ_CP042905.2"/>
</dbReference>
<dbReference type="EMBL" id="CP042905">
    <property type="protein sequence ID" value="QEE16627.1"/>
    <property type="molecule type" value="Genomic_DNA"/>
</dbReference>
<reference evidence="2 3" key="1">
    <citation type="journal article" date="2020" name="Nature">
        <title>Isolation of an archaeon at the prokaryote-eukaryote interface.</title>
        <authorList>
            <person name="Imachi H."/>
            <person name="Nobu M.K."/>
            <person name="Nakahara N."/>
            <person name="Morono Y."/>
            <person name="Ogawara M."/>
            <person name="Takaki Y."/>
            <person name="Takano Y."/>
            <person name="Uematsu K."/>
            <person name="Ikuta T."/>
            <person name="Ito M."/>
            <person name="Matsui Y."/>
            <person name="Miyazaki M."/>
            <person name="Murata K."/>
            <person name="Saito Y."/>
            <person name="Sakai S."/>
            <person name="Song C."/>
            <person name="Tasumi E."/>
            <person name="Yamanaka Y."/>
            <person name="Yamaguchi T."/>
            <person name="Kamagata Y."/>
            <person name="Tamaki H."/>
            <person name="Takai K."/>
        </authorList>
    </citation>
    <scope>NUCLEOTIDE SEQUENCE [LARGE SCALE GENOMIC DNA]</scope>
    <source>
        <strain evidence="2 3">MK-D1</strain>
    </source>
</reference>
<reference evidence="2 3" key="2">
    <citation type="journal article" date="2024" name="Int. J. Syst. Evol. Microbiol.">
        <title>Promethearchaeum syntrophicum gen. nov., sp. nov., an anaerobic, obligately syntrophic archaeon, the first isolate of the lineage 'Asgard' archaea, and proposal of the new archaeal phylum Promethearchaeota phyl. nov. and kingdom Promethearchaeati regn. nov.</title>
        <authorList>
            <person name="Imachi H."/>
            <person name="Nobu M.K."/>
            <person name="Kato S."/>
            <person name="Takaki Y."/>
            <person name="Miyazaki M."/>
            <person name="Miyata M."/>
            <person name="Ogawara M."/>
            <person name="Saito Y."/>
            <person name="Sakai S."/>
            <person name="Tahara Y.O."/>
            <person name="Takano Y."/>
            <person name="Tasumi E."/>
            <person name="Uematsu K."/>
            <person name="Yoshimura T."/>
            <person name="Itoh T."/>
            <person name="Ohkuma M."/>
            <person name="Takai K."/>
        </authorList>
    </citation>
    <scope>NUCLEOTIDE SEQUENCE [LARGE SCALE GENOMIC DNA]</scope>
    <source>
        <strain evidence="2 3">MK-D1</strain>
    </source>
</reference>
<feature type="domain" description="VWFA" evidence="1">
    <location>
        <begin position="45"/>
        <end position="227"/>
    </location>
</feature>
<accession>A0A5B9DCL7</accession>